<comment type="similarity">
    <text evidence="1">Belongs to the LysR transcriptional regulatory family.</text>
</comment>
<dbReference type="Proteomes" id="UP000198850">
    <property type="component" value="Unassembled WGS sequence"/>
</dbReference>
<evidence type="ECO:0000313" key="6">
    <source>
        <dbReference type="EMBL" id="SEA66225.1"/>
    </source>
</evidence>
<dbReference type="InterPro" id="IPR036390">
    <property type="entry name" value="WH_DNA-bd_sf"/>
</dbReference>
<sequence length="298" mass="33577">MSDFRLEVFHTVARRLSFTKAAASLYITQPAVTKHIYELEQQYDNKLFERKGNKITLTKAGEVLLSHTESLFAIYRNIDFDMNALVHKKEGTLRIGASTTIAQYVIAPLLAGFHQKFSAIQLHLINGNTEQIERALLDKEIALGIVEGRSRNQEISYTEFIMDEIVLVCGKNHPFAGRTELDPEMLRSNPFVIREQGSGTLQVLDYALKGVGMRLSDLNIEIQLGSTESIKSYLMHSNCLAFISVHAISNELHSGTLRVIDVAGLNISRNFYFIHLQGKTDGLSEVFLRHVMLSHNLK</sequence>
<dbReference type="AlphaFoldDB" id="A0A1H4D0C8"/>
<organism evidence="6 7">
    <name type="scientific">Pedobacter hartonius</name>
    <dbReference type="NCBI Taxonomy" id="425514"/>
    <lineage>
        <taxon>Bacteria</taxon>
        <taxon>Pseudomonadati</taxon>
        <taxon>Bacteroidota</taxon>
        <taxon>Sphingobacteriia</taxon>
        <taxon>Sphingobacteriales</taxon>
        <taxon>Sphingobacteriaceae</taxon>
        <taxon>Pedobacter</taxon>
    </lineage>
</organism>
<dbReference type="Gene3D" id="3.40.190.290">
    <property type="match status" value="1"/>
</dbReference>
<keyword evidence="3 6" id="KW-0238">DNA-binding</keyword>
<evidence type="ECO:0000256" key="4">
    <source>
        <dbReference type="ARBA" id="ARBA00023163"/>
    </source>
</evidence>
<dbReference type="FunFam" id="1.10.10.10:FF:000001">
    <property type="entry name" value="LysR family transcriptional regulator"/>
    <property type="match status" value="1"/>
</dbReference>
<dbReference type="EMBL" id="FNRA01000004">
    <property type="protein sequence ID" value="SEA66225.1"/>
    <property type="molecule type" value="Genomic_DNA"/>
</dbReference>
<dbReference type="Pfam" id="PF03466">
    <property type="entry name" value="LysR_substrate"/>
    <property type="match status" value="1"/>
</dbReference>
<keyword evidence="2" id="KW-0805">Transcription regulation</keyword>
<dbReference type="Gene3D" id="1.10.10.10">
    <property type="entry name" value="Winged helix-like DNA-binding domain superfamily/Winged helix DNA-binding domain"/>
    <property type="match status" value="1"/>
</dbReference>
<dbReference type="Pfam" id="PF00126">
    <property type="entry name" value="HTH_1"/>
    <property type="match status" value="1"/>
</dbReference>
<proteinExistence type="inferred from homology"/>
<evidence type="ECO:0000256" key="1">
    <source>
        <dbReference type="ARBA" id="ARBA00009437"/>
    </source>
</evidence>
<dbReference type="STRING" id="425514.SAMN05443550_104277"/>
<keyword evidence="7" id="KW-1185">Reference proteome</keyword>
<evidence type="ECO:0000256" key="2">
    <source>
        <dbReference type="ARBA" id="ARBA00023015"/>
    </source>
</evidence>
<dbReference type="InterPro" id="IPR000847">
    <property type="entry name" value="LysR_HTH_N"/>
</dbReference>
<dbReference type="RefSeq" id="WP_090556405.1">
    <property type="nucleotide sequence ID" value="NZ_FNRA01000004.1"/>
</dbReference>
<keyword evidence="4" id="KW-0804">Transcription</keyword>
<dbReference type="OrthoDB" id="9785745at2"/>
<dbReference type="PANTHER" id="PTHR30126:SF39">
    <property type="entry name" value="HTH-TYPE TRANSCRIPTIONAL REGULATOR CYSL"/>
    <property type="match status" value="1"/>
</dbReference>
<evidence type="ECO:0000256" key="3">
    <source>
        <dbReference type="ARBA" id="ARBA00023125"/>
    </source>
</evidence>
<accession>A0A1H4D0C8</accession>
<feature type="domain" description="HTH lysR-type" evidence="5">
    <location>
        <begin position="1"/>
        <end position="58"/>
    </location>
</feature>
<dbReference type="GO" id="GO:0000976">
    <property type="term" value="F:transcription cis-regulatory region binding"/>
    <property type="evidence" value="ECO:0007669"/>
    <property type="project" value="TreeGrafter"/>
</dbReference>
<gene>
    <name evidence="6" type="ORF">SAMN05443550_104277</name>
</gene>
<dbReference type="GO" id="GO:0003700">
    <property type="term" value="F:DNA-binding transcription factor activity"/>
    <property type="evidence" value="ECO:0007669"/>
    <property type="project" value="InterPro"/>
</dbReference>
<evidence type="ECO:0000313" key="7">
    <source>
        <dbReference type="Proteomes" id="UP000198850"/>
    </source>
</evidence>
<dbReference type="SUPFAM" id="SSF46785">
    <property type="entry name" value="Winged helix' DNA-binding domain"/>
    <property type="match status" value="1"/>
</dbReference>
<dbReference type="InterPro" id="IPR036388">
    <property type="entry name" value="WH-like_DNA-bd_sf"/>
</dbReference>
<reference evidence="6 7" key="1">
    <citation type="submission" date="2016-10" db="EMBL/GenBank/DDBJ databases">
        <authorList>
            <person name="de Groot N.N."/>
        </authorList>
    </citation>
    <scope>NUCLEOTIDE SEQUENCE [LARGE SCALE GENOMIC DNA]</scope>
    <source>
        <strain evidence="6 7">DSM 19033</strain>
    </source>
</reference>
<dbReference type="PROSITE" id="PS50931">
    <property type="entry name" value="HTH_LYSR"/>
    <property type="match status" value="1"/>
</dbReference>
<dbReference type="CDD" id="cd08420">
    <property type="entry name" value="PBP2_CysL_like"/>
    <property type="match status" value="1"/>
</dbReference>
<dbReference type="SUPFAM" id="SSF53850">
    <property type="entry name" value="Periplasmic binding protein-like II"/>
    <property type="match status" value="1"/>
</dbReference>
<dbReference type="PANTHER" id="PTHR30126">
    <property type="entry name" value="HTH-TYPE TRANSCRIPTIONAL REGULATOR"/>
    <property type="match status" value="1"/>
</dbReference>
<evidence type="ECO:0000259" key="5">
    <source>
        <dbReference type="PROSITE" id="PS50931"/>
    </source>
</evidence>
<protein>
    <submittedName>
        <fullName evidence="6">DNA-binding transcriptional regulator, LysR family</fullName>
    </submittedName>
</protein>
<dbReference type="InterPro" id="IPR005119">
    <property type="entry name" value="LysR_subst-bd"/>
</dbReference>
<dbReference type="PRINTS" id="PR00039">
    <property type="entry name" value="HTHLYSR"/>
</dbReference>
<name>A0A1H4D0C8_9SPHI</name>